<protein>
    <submittedName>
        <fullName evidence="4">ComEA family DNA-binding protein</fullName>
    </submittedName>
</protein>
<keyword evidence="2" id="KW-0472">Membrane</keyword>
<dbReference type="SUPFAM" id="SSF47781">
    <property type="entry name" value="RuvA domain 2-like"/>
    <property type="match status" value="1"/>
</dbReference>
<evidence type="ECO:0000259" key="3">
    <source>
        <dbReference type="SMART" id="SM00278"/>
    </source>
</evidence>
<sequence length="207" mass="21041">MSATKDQPPSSPRQRLGLGAAIVIVIVALAVTVGIGVVRSTVQPSEEVIIADATGTSSAENEVIYVHVSGAVTAPGLYVLDQGARVVDAITAAGGFDDEAAPSALNLARLLSDGEQLVAPTTADLENTPGASNAAAGGAETSSDGRVNLNSSDRAQLDTLPGIGPALAQRIIEWRETNGNFTSVEDLLAVSGIGEKMLATLRDLVVV</sequence>
<dbReference type="SMART" id="SM00278">
    <property type="entry name" value="HhH1"/>
    <property type="match status" value="2"/>
</dbReference>
<dbReference type="InterPro" id="IPR019554">
    <property type="entry name" value="Soluble_ligand-bd"/>
</dbReference>
<feature type="domain" description="Helix-hairpin-helix DNA-binding motif class 1" evidence="3">
    <location>
        <begin position="185"/>
        <end position="204"/>
    </location>
</feature>
<feature type="domain" description="Helix-hairpin-helix DNA-binding motif class 1" evidence="3">
    <location>
        <begin position="155"/>
        <end position="174"/>
    </location>
</feature>
<keyword evidence="2" id="KW-0812">Transmembrane</keyword>
<name>A0ABU8LTQ4_9MICO</name>
<dbReference type="PANTHER" id="PTHR21180">
    <property type="entry name" value="ENDONUCLEASE/EXONUCLEASE/PHOSPHATASE FAMILY DOMAIN-CONTAINING PROTEIN 1"/>
    <property type="match status" value="1"/>
</dbReference>
<evidence type="ECO:0000256" key="2">
    <source>
        <dbReference type="SAM" id="Phobius"/>
    </source>
</evidence>
<reference evidence="4 5" key="1">
    <citation type="submission" date="2024-02" db="EMBL/GenBank/DDBJ databases">
        <authorList>
            <person name="Saticioglu I.B."/>
        </authorList>
    </citation>
    <scope>NUCLEOTIDE SEQUENCE [LARGE SCALE GENOMIC DNA]</scope>
    <source>
        <strain evidence="4 5">Mu-86</strain>
    </source>
</reference>
<dbReference type="InterPro" id="IPR003583">
    <property type="entry name" value="Hlx-hairpin-Hlx_DNA-bd_motif"/>
</dbReference>
<keyword evidence="5" id="KW-1185">Reference proteome</keyword>
<accession>A0ABU8LTQ4</accession>
<dbReference type="Proteomes" id="UP001368654">
    <property type="component" value="Unassembled WGS sequence"/>
</dbReference>
<proteinExistence type="predicted"/>
<dbReference type="EMBL" id="JBBDGL010000002">
    <property type="protein sequence ID" value="MEJ1155581.1"/>
    <property type="molecule type" value="Genomic_DNA"/>
</dbReference>
<dbReference type="Pfam" id="PF12836">
    <property type="entry name" value="HHH_3"/>
    <property type="match status" value="1"/>
</dbReference>
<dbReference type="PANTHER" id="PTHR21180:SF32">
    <property type="entry name" value="ENDONUCLEASE_EXONUCLEASE_PHOSPHATASE FAMILY DOMAIN-CONTAINING PROTEIN 1"/>
    <property type="match status" value="1"/>
</dbReference>
<dbReference type="InterPro" id="IPR051675">
    <property type="entry name" value="Endo/Exo/Phosphatase_dom_1"/>
</dbReference>
<comment type="caution">
    <text evidence="4">The sequence shown here is derived from an EMBL/GenBank/DDBJ whole genome shotgun (WGS) entry which is preliminary data.</text>
</comment>
<gene>
    <name evidence="4" type="ORF">WDU96_08225</name>
</gene>
<dbReference type="Gene3D" id="3.10.560.10">
    <property type="entry name" value="Outer membrane lipoprotein wza domain like"/>
    <property type="match status" value="1"/>
</dbReference>
<keyword evidence="4" id="KW-0238">DNA-binding</keyword>
<organism evidence="4 5">
    <name type="scientific">Microbacterium marmarense</name>
    <dbReference type="NCBI Taxonomy" id="3122051"/>
    <lineage>
        <taxon>Bacteria</taxon>
        <taxon>Bacillati</taxon>
        <taxon>Actinomycetota</taxon>
        <taxon>Actinomycetes</taxon>
        <taxon>Micrococcales</taxon>
        <taxon>Microbacteriaceae</taxon>
        <taxon>Microbacterium</taxon>
    </lineage>
</organism>
<dbReference type="InterPro" id="IPR010994">
    <property type="entry name" value="RuvA_2-like"/>
</dbReference>
<evidence type="ECO:0000313" key="4">
    <source>
        <dbReference type="EMBL" id="MEJ1155581.1"/>
    </source>
</evidence>
<feature type="transmembrane region" description="Helical" evidence="2">
    <location>
        <begin position="16"/>
        <end position="38"/>
    </location>
</feature>
<keyword evidence="2" id="KW-1133">Transmembrane helix</keyword>
<dbReference type="Pfam" id="PF10531">
    <property type="entry name" value="SLBB"/>
    <property type="match status" value="1"/>
</dbReference>
<dbReference type="GO" id="GO:0003677">
    <property type="term" value="F:DNA binding"/>
    <property type="evidence" value="ECO:0007669"/>
    <property type="project" value="UniProtKB-KW"/>
</dbReference>
<evidence type="ECO:0000313" key="5">
    <source>
        <dbReference type="Proteomes" id="UP001368654"/>
    </source>
</evidence>
<dbReference type="RefSeq" id="WP_337338011.1">
    <property type="nucleotide sequence ID" value="NZ_JBBDGL010000002.1"/>
</dbReference>
<feature type="region of interest" description="Disordered" evidence="1">
    <location>
        <begin position="123"/>
        <end position="147"/>
    </location>
</feature>
<dbReference type="Gene3D" id="1.10.150.310">
    <property type="entry name" value="Tex RuvX-like domain-like"/>
    <property type="match status" value="1"/>
</dbReference>
<evidence type="ECO:0000256" key="1">
    <source>
        <dbReference type="SAM" id="MobiDB-lite"/>
    </source>
</evidence>